<feature type="DNA-binding region" description="OmpR/PhoB-type" evidence="2">
    <location>
        <begin position="8"/>
        <end position="106"/>
    </location>
</feature>
<feature type="domain" description="OmpR/PhoB-type" evidence="4">
    <location>
        <begin position="8"/>
        <end position="106"/>
    </location>
</feature>
<feature type="transmembrane region" description="Helical" evidence="3">
    <location>
        <begin position="550"/>
        <end position="570"/>
    </location>
</feature>
<feature type="transmembrane region" description="Helical" evidence="3">
    <location>
        <begin position="582"/>
        <end position="602"/>
    </location>
</feature>
<dbReference type="GO" id="GO:0006355">
    <property type="term" value="P:regulation of DNA-templated transcription"/>
    <property type="evidence" value="ECO:0007669"/>
    <property type="project" value="InterPro"/>
</dbReference>
<dbReference type="InterPro" id="IPR027417">
    <property type="entry name" value="P-loop_NTPase"/>
</dbReference>
<keyword evidence="1 2" id="KW-0238">DNA-binding</keyword>
<proteinExistence type="predicted"/>
<dbReference type="SMART" id="SM00862">
    <property type="entry name" value="Trans_reg_C"/>
    <property type="match status" value="1"/>
</dbReference>
<sequence>MAGERTDRCGFRFGGWQVEVAGNALRRGDTRVALEPRAMDVLRYLCRHPHAVIPAEELLEKCWGTAELGDNPVHKAIAQLRKALGDSSTDPRYIETVRKRGYRAIAEVEEEEETTGGWDQGSPFRGLAAFEEQHAAIFFGRVQTATRLRQTVLDQVSGGCAMTLVLGASGSGKTSLVRAGLLPQLAVAGGGLVALDCTLHMDCADLGGSGLLGALAAVLLDAERDDCPLLEGHDAVSLGRRLRDEPAAIVAHLAAPPGANGAASLAVFVDRLEAVFRSGATDAERAAFFHVLDRLARAKVLVVLACRNDFYPDVMAVPEMLSLKKRGGHFDVDPPDGAAIAQMIREPARAARLVFERDAGSGASLDDVLCDAARASPDALPLLEYCLDELYRQRGEDGLLRFDVFRQLGGIEGALGVRAEQLVAALPPAQQAALPQVLSLLVCVGEEQQSVTARRAPWSALQAGTARELVRALVEARLFVSELVGGVPGFGVTHEALLRRWPRIVEWIDTHRQALQVHTRVATQAARWDAAGRPRDLLLPAGLQVNQASALLDSTAMALSVPVTAFVRASQRRVKLAERMRIAVVAVIAMLALLAALLGLAARAAQHDAERRRADAEALLGFMLGDFADKLRPLGRLELLDDVSKRAMAYLADAADDGNPQAALQRAKALQVIAEIDIARGRPDTARAALLTAQATLAEQIRRAPHDRAALKAQGAVAFWLGKIHRNRDEWPAALEHMQHYLALSRKMVALAPDDAESLLELSYAHHNIGSVRIGMRDFTAASAAFRESIRLKRAVIGMQPGDDDVVMSLAGTYSWLANASAARGALAEALALYEAERQLIQPVLERHRTHAAWGVRLASAVSHIAEMEQALGRRTAQERWREAHRMMAAFAATDPSNLEWQRFLQVISAKSAYLASFTTPVMALAQLEQSSEVVHRLATADPAHAELRRLSVQLDIQLADILVRMRHIDRAARVLEPALARLRSGAAPGGKDMSLRLHLADALLVHGDILKHHRQSEASAAACREAASTLAPMRQADMEYFVLAALVQAHDCMGDGDAVRAERQRLSNMGFRDPGYLRHLSLYPPRQEQQHD</sequence>
<evidence type="ECO:0000256" key="2">
    <source>
        <dbReference type="PROSITE-ProRule" id="PRU01091"/>
    </source>
</evidence>
<keyword evidence="6" id="KW-1185">Reference proteome</keyword>
<dbReference type="RefSeq" id="WP_130188811.1">
    <property type="nucleotide sequence ID" value="NZ_CP035913.1"/>
</dbReference>
<reference evidence="5 6" key="1">
    <citation type="submission" date="2019-02" db="EMBL/GenBank/DDBJ databases">
        <title>Draft Genome Sequences of Six Type Strains of the Genus Massilia.</title>
        <authorList>
            <person name="Miess H."/>
            <person name="Frediansyhah A."/>
            <person name="Gross H."/>
        </authorList>
    </citation>
    <scope>NUCLEOTIDE SEQUENCE [LARGE SCALE GENOMIC DNA]</scope>
    <source>
        <strain evidence="5 6">DSM 17473</strain>
    </source>
</reference>
<dbReference type="AlphaFoldDB" id="A0A4P6L4F0"/>
<gene>
    <name evidence="5" type="ORF">EWM63_24210</name>
</gene>
<dbReference type="Gene3D" id="1.25.40.10">
    <property type="entry name" value="Tetratricopeptide repeat domain"/>
    <property type="match status" value="1"/>
</dbReference>
<dbReference type="InterPro" id="IPR049052">
    <property type="entry name" value="nSTAND1"/>
</dbReference>
<dbReference type="Pfam" id="PF20703">
    <property type="entry name" value="nSTAND1"/>
    <property type="match status" value="1"/>
</dbReference>
<dbReference type="Proteomes" id="UP000290637">
    <property type="component" value="Chromosome"/>
</dbReference>
<evidence type="ECO:0000313" key="6">
    <source>
        <dbReference type="Proteomes" id="UP000290637"/>
    </source>
</evidence>
<dbReference type="PANTHER" id="PTHR47691">
    <property type="entry name" value="REGULATOR-RELATED"/>
    <property type="match status" value="1"/>
</dbReference>
<evidence type="ECO:0000313" key="5">
    <source>
        <dbReference type="EMBL" id="QBE65702.1"/>
    </source>
</evidence>
<accession>A0A4P6L4F0</accession>
<dbReference type="SUPFAM" id="SSF46894">
    <property type="entry name" value="C-terminal effector domain of the bipartite response regulators"/>
    <property type="match status" value="1"/>
</dbReference>
<dbReference type="OrthoDB" id="1971692at2"/>
<dbReference type="PROSITE" id="PS51755">
    <property type="entry name" value="OMPR_PHOB"/>
    <property type="match status" value="1"/>
</dbReference>
<dbReference type="SUPFAM" id="SSF48452">
    <property type="entry name" value="TPR-like"/>
    <property type="match status" value="1"/>
</dbReference>
<name>A0A4P6L4F0_9BURK</name>
<dbReference type="InterPro" id="IPR001867">
    <property type="entry name" value="OmpR/PhoB-type_DNA-bd"/>
</dbReference>
<dbReference type="KEGG" id="plue:EWM63_24210"/>
<dbReference type="SUPFAM" id="SSF52540">
    <property type="entry name" value="P-loop containing nucleoside triphosphate hydrolases"/>
    <property type="match status" value="1"/>
</dbReference>
<keyword evidence="3" id="KW-0812">Transmembrane</keyword>
<organism evidence="5 6">
    <name type="scientific">Pseudoduganella lutea</name>
    <dbReference type="NCBI Taxonomy" id="321985"/>
    <lineage>
        <taxon>Bacteria</taxon>
        <taxon>Pseudomonadati</taxon>
        <taxon>Pseudomonadota</taxon>
        <taxon>Betaproteobacteria</taxon>
        <taxon>Burkholderiales</taxon>
        <taxon>Oxalobacteraceae</taxon>
        <taxon>Telluria group</taxon>
        <taxon>Pseudoduganella</taxon>
    </lineage>
</organism>
<evidence type="ECO:0000256" key="3">
    <source>
        <dbReference type="SAM" id="Phobius"/>
    </source>
</evidence>
<dbReference type="Gene3D" id="1.10.10.10">
    <property type="entry name" value="Winged helix-like DNA-binding domain superfamily/Winged helix DNA-binding domain"/>
    <property type="match status" value="1"/>
</dbReference>
<dbReference type="Pfam" id="PF00486">
    <property type="entry name" value="Trans_reg_C"/>
    <property type="match status" value="1"/>
</dbReference>
<keyword evidence="3" id="KW-0472">Membrane</keyword>
<evidence type="ECO:0000259" key="4">
    <source>
        <dbReference type="PROSITE" id="PS51755"/>
    </source>
</evidence>
<dbReference type="GO" id="GO:0000160">
    <property type="term" value="P:phosphorelay signal transduction system"/>
    <property type="evidence" value="ECO:0007669"/>
    <property type="project" value="InterPro"/>
</dbReference>
<dbReference type="InterPro" id="IPR036388">
    <property type="entry name" value="WH-like_DNA-bd_sf"/>
</dbReference>
<dbReference type="PANTHER" id="PTHR47691:SF3">
    <property type="entry name" value="HTH-TYPE TRANSCRIPTIONAL REGULATOR RV0890C-RELATED"/>
    <property type="match status" value="1"/>
</dbReference>
<dbReference type="CDD" id="cd00383">
    <property type="entry name" value="trans_reg_C"/>
    <property type="match status" value="1"/>
</dbReference>
<dbReference type="GO" id="GO:0003677">
    <property type="term" value="F:DNA binding"/>
    <property type="evidence" value="ECO:0007669"/>
    <property type="project" value="UniProtKB-UniRule"/>
</dbReference>
<keyword evidence="3" id="KW-1133">Transmembrane helix</keyword>
<dbReference type="EMBL" id="CP035913">
    <property type="protein sequence ID" value="QBE65702.1"/>
    <property type="molecule type" value="Genomic_DNA"/>
</dbReference>
<dbReference type="InterPro" id="IPR011990">
    <property type="entry name" value="TPR-like_helical_dom_sf"/>
</dbReference>
<protein>
    <submittedName>
        <fullName evidence="5">Transcriptional regulator</fullName>
    </submittedName>
</protein>
<dbReference type="InterPro" id="IPR016032">
    <property type="entry name" value="Sig_transdc_resp-reg_C-effctor"/>
</dbReference>
<evidence type="ECO:0000256" key="1">
    <source>
        <dbReference type="ARBA" id="ARBA00023125"/>
    </source>
</evidence>